<dbReference type="InterPro" id="IPR048797">
    <property type="entry name" value="PvuRts1I-like_N"/>
</dbReference>
<dbReference type="Pfam" id="PF21598">
    <property type="entry name" value="PvuRts1I-like_N"/>
    <property type="match status" value="1"/>
</dbReference>
<organism evidence="3">
    <name type="scientific">bioreactor metagenome</name>
    <dbReference type="NCBI Taxonomy" id="1076179"/>
    <lineage>
        <taxon>unclassified sequences</taxon>
        <taxon>metagenomes</taxon>
        <taxon>ecological metagenomes</taxon>
    </lineage>
</organism>
<reference evidence="3" key="1">
    <citation type="submission" date="2019-08" db="EMBL/GenBank/DDBJ databases">
        <authorList>
            <person name="Kucharzyk K."/>
            <person name="Murdoch R.W."/>
            <person name="Higgins S."/>
            <person name="Loffler F."/>
        </authorList>
    </citation>
    <scope>NUCLEOTIDE SEQUENCE</scope>
</reference>
<feature type="domain" description="PvuRts1 I-like SET and RING associated" evidence="1">
    <location>
        <begin position="156"/>
        <end position="307"/>
    </location>
</feature>
<accession>A0A645CC41</accession>
<gene>
    <name evidence="3" type="ORF">SDC9_121482</name>
</gene>
<dbReference type="InterPro" id="IPR040674">
    <property type="entry name" value="PvuRts1I-like_SRA"/>
</dbReference>
<proteinExistence type="predicted"/>
<sequence>MNDHKKEYLLKIFSRTNRKDTENYVLTGIWHRLNNFNIKPVTQQYVKTDEGRYALLDLFFPAINFAIEVDEPHHTNQKEQDEVRMEDVLTALVSDDWRACNHSTTSDLVFRVTTNEKSIEEIDEQISHAVEIIKEKIAAMGTELEWLTYEEELARIKSQETFSIGNNFGFRYIKDIANTIFGRDYNNLQRCYIKNIDAEHRLSLHCPKLAILKAGEKIAPAKGWLNELSDDWSTFSQSNKDKDRNKLLAEFKEEKKSGTRRATFAQYRDHLGFIRYRFVGVFEYDSFENKNGIDIFYHRRVQDEVKIVHPKKN</sequence>
<feature type="domain" description="Restriction endonuclease PvuRts1 I-like N-terminal" evidence="2">
    <location>
        <begin position="7"/>
        <end position="134"/>
    </location>
</feature>
<dbReference type="EMBL" id="VSSQ01026001">
    <property type="protein sequence ID" value="MPM74494.1"/>
    <property type="molecule type" value="Genomic_DNA"/>
</dbReference>
<name>A0A645CC41_9ZZZZ</name>
<comment type="caution">
    <text evidence="3">The sequence shown here is derived from an EMBL/GenBank/DDBJ whole genome shotgun (WGS) entry which is preliminary data.</text>
</comment>
<evidence type="ECO:0000259" key="2">
    <source>
        <dbReference type="Pfam" id="PF21598"/>
    </source>
</evidence>
<dbReference type="Pfam" id="PF18491">
    <property type="entry name" value="SRA"/>
    <property type="match status" value="1"/>
</dbReference>
<evidence type="ECO:0000313" key="3">
    <source>
        <dbReference type="EMBL" id="MPM74494.1"/>
    </source>
</evidence>
<evidence type="ECO:0000259" key="1">
    <source>
        <dbReference type="Pfam" id="PF18491"/>
    </source>
</evidence>
<dbReference type="AlphaFoldDB" id="A0A645CC41"/>
<protein>
    <submittedName>
        <fullName evidence="3">Uncharacterized protein</fullName>
    </submittedName>
</protein>